<evidence type="ECO:0000259" key="16">
    <source>
        <dbReference type="PROSITE" id="PS50110"/>
    </source>
</evidence>
<keyword evidence="10" id="KW-0238">DNA-binding</keyword>
<sequence length="1340" mass="154060">MNYYLLLLITFFTTITVYGQQDQFIKLNLSADGRPITDINKDQQGFLWVGTFGNGIYKYDGLNYELFNYSVTDSSKINDNFIRCSLIDNDQKLWIGTNKGISYFDTQKDKFIPIRLSNTEDVVAFEMEETKDESIILATNTKGIYIKNKDNSIDFYPMKLKLEDYFKINSLATRDHKNYYLATNQGLFIFNYLRKTFTKVKHKDLPENISIQKVYLSKNGTLWIGTVESGIYTYKISSEKVEAFPVTTTRIMDFCDSESGIFVATENDGVFVFDVEDNNKYLHFESNAKDWNSLSSNSVWSLYAVDKNKILIGYYEFGVGLYDPEFYKFSHLSHNPYNKNSLATSSVNSIVSDNNGLLWLGQDGGGMTRYDQKLDQYSTVNTQNNQLIKGLGSDAVQSVFKDSKGQTWVATWGNGIYYLPKGKTSFVNYTKDNSNLSSDRVIYFDEDSYGRIWIATFDRGICYFNAKDQKMYYPNYGDFVKTSLSTKDVRNVLVDGKDNVWVGTTEGLFYIETQDKQFKVKTVLSQQLGGDNILSLFISQDRHLWIGTDGAGLYKYNLETKQLISYYGNNKVNRKVICGITEDLNGNIWLSSKNGIAVIQKWNDSVRYFTQKDGLVSENFNYNSIAFDPNSNTLFAGSIRGLNYIDASIIKPQKCEAEIFFNTINIHQTKFQNDVEEIQRKITDGEEVVLSQDENIFSIDFTGIDFPYSDKIDFAYYLEGPEKSWNYVGAVRNVTYTSLPRGEYVFHLKGMDNNGVWTKEKTIKIKVLPYWYQSNLAIVVYVLLFLLGLYFLNRIMKARVRILEEAKGERERRLQEEELTKAKLRFFTNISHEFRTPLTLILNPITDMISGQFSTQQLREKNVSIYRNALRLKNLIDELMDFRKLNSKNMSLKAQLLNPEEVIEEAILFFEEEAESRNIEISIKKDFTNEIQIYLDESMIEKIIFNLFSNAFKLMDQNGEININLSLSDTYLRISVSDTGPGISKENLEKVFDRFYQVDAHQDAYYGGTGVGLEVVKQFVELHKGKISVESIVGVGTTFHLDFPMGKDHLDENQIFDRNSLNRKKYVLPVSDHKSVIATTSSASKKQSVLLVEDNYELRSYLKEALHEHYQIHEASDGVNALDLLEEKNIDIIISDVMMPNMDGFTLCEKVKTNLKISHIPLILLTAKNDQEDKIKGIDLGADAYIQKPFDLELLHVTIKQLLKSRQVIFDRFIGKYQEEGFESPTTTNVDQEFLKTITDYVYQHISDPNLNVEHLAGQLNLSRSQLYRKIKALTGLTATVFIKRIRLEQAKKLILVGNSNMSDVGYQTGFSSPSYFSKCYKEYFNILPTQELKEVEGKE</sequence>
<keyword evidence="9" id="KW-0805">Transcription regulation</keyword>
<dbReference type="EC" id="2.7.13.3" evidence="2"/>
<evidence type="ECO:0000256" key="3">
    <source>
        <dbReference type="ARBA" id="ARBA00022553"/>
    </source>
</evidence>
<dbReference type="SMART" id="SM00388">
    <property type="entry name" value="HisKA"/>
    <property type="match status" value="1"/>
</dbReference>
<evidence type="ECO:0000256" key="13">
    <source>
        <dbReference type="SAM" id="Phobius"/>
    </source>
</evidence>
<feature type="transmembrane region" description="Helical" evidence="13">
    <location>
        <begin position="770"/>
        <end position="792"/>
    </location>
</feature>
<evidence type="ECO:0000256" key="7">
    <source>
        <dbReference type="ARBA" id="ARBA00022840"/>
    </source>
</evidence>
<dbReference type="InterPro" id="IPR011110">
    <property type="entry name" value="Reg_prop"/>
</dbReference>
<evidence type="ECO:0000313" key="18">
    <source>
        <dbReference type="Proteomes" id="UP000678679"/>
    </source>
</evidence>
<name>A0AAX1NA86_9BACT</name>
<dbReference type="InterPro" id="IPR003594">
    <property type="entry name" value="HATPase_dom"/>
</dbReference>
<dbReference type="EMBL" id="CP076133">
    <property type="protein sequence ID" value="QWG04470.1"/>
    <property type="molecule type" value="Genomic_DNA"/>
</dbReference>
<dbReference type="InterPro" id="IPR036890">
    <property type="entry name" value="HATPase_C_sf"/>
</dbReference>
<keyword evidence="18" id="KW-1185">Reference proteome</keyword>
<proteinExistence type="predicted"/>
<feature type="domain" description="Histidine kinase" evidence="15">
    <location>
        <begin position="829"/>
        <end position="1047"/>
    </location>
</feature>
<feature type="modified residue" description="4-aspartylphosphate" evidence="12">
    <location>
        <position position="1136"/>
    </location>
</feature>
<evidence type="ECO:0000256" key="9">
    <source>
        <dbReference type="ARBA" id="ARBA00023015"/>
    </source>
</evidence>
<keyword evidence="13" id="KW-0472">Membrane</keyword>
<dbReference type="Gene3D" id="1.10.287.130">
    <property type="match status" value="1"/>
</dbReference>
<evidence type="ECO:0000256" key="10">
    <source>
        <dbReference type="ARBA" id="ARBA00023125"/>
    </source>
</evidence>
<dbReference type="Pfam" id="PF07495">
    <property type="entry name" value="Y_Y_Y"/>
    <property type="match status" value="1"/>
</dbReference>
<dbReference type="SUPFAM" id="SSF47384">
    <property type="entry name" value="Homodimeric domain of signal transducing histidine kinase"/>
    <property type="match status" value="1"/>
</dbReference>
<organism evidence="17 18">
    <name type="scientific">Flammeovirga yaeyamensis</name>
    <dbReference type="NCBI Taxonomy" id="367791"/>
    <lineage>
        <taxon>Bacteria</taxon>
        <taxon>Pseudomonadati</taxon>
        <taxon>Bacteroidota</taxon>
        <taxon>Cytophagia</taxon>
        <taxon>Cytophagales</taxon>
        <taxon>Flammeovirgaceae</taxon>
        <taxon>Flammeovirga</taxon>
    </lineage>
</organism>
<dbReference type="Gene3D" id="3.30.565.10">
    <property type="entry name" value="Histidine kinase-like ATPase, C-terminal domain"/>
    <property type="match status" value="1"/>
</dbReference>
<dbReference type="SMART" id="SM00342">
    <property type="entry name" value="HTH_ARAC"/>
    <property type="match status" value="1"/>
</dbReference>
<dbReference type="PROSITE" id="PS01124">
    <property type="entry name" value="HTH_ARAC_FAMILY_2"/>
    <property type="match status" value="1"/>
</dbReference>
<dbReference type="CDD" id="cd00082">
    <property type="entry name" value="HisKA"/>
    <property type="match status" value="1"/>
</dbReference>
<reference evidence="17 18" key="1">
    <citation type="submission" date="2021-05" db="EMBL/GenBank/DDBJ databases">
        <title>Comparative genomic studies on the polysaccharide-degrading batcterial strains of the Flammeovirga genus.</title>
        <authorList>
            <person name="Zewei F."/>
            <person name="Zheng Z."/>
            <person name="Yu L."/>
            <person name="Ruyue G."/>
            <person name="Yanhong M."/>
            <person name="Yuanyuan C."/>
            <person name="Jingyan G."/>
            <person name="Wenjun H."/>
        </authorList>
    </citation>
    <scope>NUCLEOTIDE SEQUENCE [LARGE SCALE GENOMIC DNA]</scope>
    <source>
        <strain evidence="17 18">NBRC:100898</strain>
    </source>
</reference>
<protein>
    <recommendedName>
        <fullName evidence="2">histidine kinase</fullName>
        <ecNumber evidence="2">2.7.13.3</ecNumber>
    </recommendedName>
</protein>
<dbReference type="SUPFAM" id="SSF55874">
    <property type="entry name" value="ATPase domain of HSP90 chaperone/DNA topoisomerase II/histidine kinase"/>
    <property type="match status" value="1"/>
</dbReference>
<dbReference type="CDD" id="cd00075">
    <property type="entry name" value="HATPase"/>
    <property type="match status" value="1"/>
</dbReference>
<dbReference type="Gene3D" id="1.10.10.60">
    <property type="entry name" value="Homeodomain-like"/>
    <property type="match status" value="1"/>
</dbReference>
<keyword evidence="3 12" id="KW-0597">Phosphoprotein</keyword>
<dbReference type="PANTHER" id="PTHR43547:SF2">
    <property type="entry name" value="HYBRID SIGNAL TRANSDUCTION HISTIDINE KINASE C"/>
    <property type="match status" value="1"/>
</dbReference>
<evidence type="ECO:0000313" key="17">
    <source>
        <dbReference type="EMBL" id="QWG04470.1"/>
    </source>
</evidence>
<keyword evidence="11" id="KW-0804">Transcription</keyword>
<evidence type="ECO:0000256" key="8">
    <source>
        <dbReference type="ARBA" id="ARBA00023012"/>
    </source>
</evidence>
<feature type="domain" description="Response regulatory" evidence="16">
    <location>
        <begin position="1088"/>
        <end position="1203"/>
    </location>
</feature>
<dbReference type="InterPro" id="IPR009057">
    <property type="entry name" value="Homeodomain-like_sf"/>
</dbReference>
<dbReference type="Pfam" id="PF02518">
    <property type="entry name" value="HATPase_c"/>
    <property type="match status" value="1"/>
</dbReference>
<dbReference type="SMART" id="SM00448">
    <property type="entry name" value="REC"/>
    <property type="match status" value="1"/>
</dbReference>
<dbReference type="InterPro" id="IPR004358">
    <property type="entry name" value="Sig_transdc_His_kin-like_C"/>
</dbReference>
<dbReference type="FunFam" id="3.30.565.10:FF:000037">
    <property type="entry name" value="Hybrid sensor histidine kinase/response regulator"/>
    <property type="match status" value="1"/>
</dbReference>
<evidence type="ECO:0000256" key="4">
    <source>
        <dbReference type="ARBA" id="ARBA00022679"/>
    </source>
</evidence>
<dbReference type="InterPro" id="IPR015943">
    <property type="entry name" value="WD40/YVTN_repeat-like_dom_sf"/>
</dbReference>
<keyword evidence="13" id="KW-0812">Transmembrane</keyword>
<evidence type="ECO:0000256" key="11">
    <source>
        <dbReference type="ARBA" id="ARBA00023163"/>
    </source>
</evidence>
<dbReference type="Proteomes" id="UP000678679">
    <property type="component" value="Chromosome 2"/>
</dbReference>
<keyword evidence="5" id="KW-0547">Nucleotide-binding</keyword>
<evidence type="ECO:0000256" key="6">
    <source>
        <dbReference type="ARBA" id="ARBA00022777"/>
    </source>
</evidence>
<keyword evidence="13" id="KW-1133">Transmembrane helix</keyword>
<dbReference type="Pfam" id="PF12833">
    <property type="entry name" value="HTH_18"/>
    <property type="match status" value="1"/>
</dbReference>
<dbReference type="InterPro" id="IPR005467">
    <property type="entry name" value="His_kinase_dom"/>
</dbReference>
<dbReference type="PROSITE" id="PS50109">
    <property type="entry name" value="HIS_KIN"/>
    <property type="match status" value="1"/>
</dbReference>
<dbReference type="InterPro" id="IPR018060">
    <property type="entry name" value="HTH_AraC"/>
</dbReference>
<dbReference type="GO" id="GO:0000155">
    <property type="term" value="F:phosphorelay sensor kinase activity"/>
    <property type="evidence" value="ECO:0007669"/>
    <property type="project" value="InterPro"/>
</dbReference>
<keyword evidence="6" id="KW-0418">Kinase</keyword>
<dbReference type="PRINTS" id="PR00344">
    <property type="entry name" value="BCTRLSENSOR"/>
</dbReference>
<dbReference type="RefSeq" id="WP_169667080.1">
    <property type="nucleotide sequence ID" value="NZ_CP076133.1"/>
</dbReference>
<dbReference type="Pfam" id="PF07494">
    <property type="entry name" value="Reg_prop"/>
    <property type="match status" value="1"/>
</dbReference>
<comment type="catalytic activity">
    <reaction evidence="1">
        <text>ATP + protein L-histidine = ADP + protein N-phospho-L-histidine.</text>
        <dbReference type="EC" id="2.7.13.3"/>
    </reaction>
</comment>
<dbReference type="Gene3D" id="2.60.40.10">
    <property type="entry name" value="Immunoglobulins"/>
    <property type="match status" value="1"/>
</dbReference>
<dbReference type="GO" id="GO:0043565">
    <property type="term" value="F:sequence-specific DNA binding"/>
    <property type="evidence" value="ECO:0007669"/>
    <property type="project" value="InterPro"/>
</dbReference>
<dbReference type="PROSITE" id="PS00041">
    <property type="entry name" value="HTH_ARAC_FAMILY_1"/>
    <property type="match status" value="1"/>
</dbReference>
<dbReference type="InterPro" id="IPR011123">
    <property type="entry name" value="Y_Y_Y"/>
</dbReference>
<dbReference type="InterPro" id="IPR036097">
    <property type="entry name" value="HisK_dim/P_sf"/>
</dbReference>
<dbReference type="SUPFAM" id="SSF46689">
    <property type="entry name" value="Homeodomain-like"/>
    <property type="match status" value="1"/>
</dbReference>
<dbReference type="InterPro" id="IPR018062">
    <property type="entry name" value="HTH_AraC-typ_CS"/>
</dbReference>
<dbReference type="PANTHER" id="PTHR43547">
    <property type="entry name" value="TWO-COMPONENT HISTIDINE KINASE"/>
    <property type="match status" value="1"/>
</dbReference>
<evidence type="ECO:0000256" key="5">
    <source>
        <dbReference type="ARBA" id="ARBA00022741"/>
    </source>
</evidence>
<evidence type="ECO:0000259" key="15">
    <source>
        <dbReference type="PROSITE" id="PS50109"/>
    </source>
</evidence>
<accession>A0AAX1NA86</accession>
<dbReference type="FunFam" id="3.40.50.2300:FF:000138">
    <property type="entry name" value="Two-component system sensor histidine kinase/response regulator"/>
    <property type="match status" value="1"/>
</dbReference>
<dbReference type="KEGG" id="fya:KMW28_26605"/>
<dbReference type="SMART" id="SM00387">
    <property type="entry name" value="HATPase_c"/>
    <property type="match status" value="1"/>
</dbReference>
<dbReference type="PROSITE" id="PS50110">
    <property type="entry name" value="RESPONSE_REGULATORY"/>
    <property type="match status" value="1"/>
</dbReference>
<dbReference type="Gene3D" id="3.40.50.2300">
    <property type="match status" value="1"/>
</dbReference>
<keyword evidence="7" id="KW-0067">ATP-binding</keyword>
<dbReference type="SUPFAM" id="SSF50998">
    <property type="entry name" value="Quinoprotein alcohol dehydrogenase-like"/>
    <property type="match status" value="1"/>
</dbReference>
<dbReference type="InterPro" id="IPR001789">
    <property type="entry name" value="Sig_transdc_resp-reg_receiver"/>
</dbReference>
<dbReference type="SUPFAM" id="SSF101898">
    <property type="entry name" value="NHL repeat"/>
    <property type="match status" value="1"/>
</dbReference>
<evidence type="ECO:0000256" key="1">
    <source>
        <dbReference type="ARBA" id="ARBA00000085"/>
    </source>
</evidence>
<dbReference type="InterPro" id="IPR013783">
    <property type="entry name" value="Ig-like_fold"/>
</dbReference>
<dbReference type="Pfam" id="PF00512">
    <property type="entry name" value="HisKA"/>
    <property type="match status" value="1"/>
</dbReference>
<dbReference type="Pfam" id="PF00072">
    <property type="entry name" value="Response_reg"/>
    <property type="match status" value="1"/>
</dbReference>
<dbReference type="InterPro" id="IPR011006">
    <property type="entry name" value="CheY-like_superfamily"/>
</dbReference>
<evidence type="ECO:0000256" key="12">
    <source>
        <dbReference type="PROSITE-ProRule" id="PRU00169"/>
    </source>
</evidence>
<dbReference type="SUPFAM" id="SSF52172">
    <property type="entry name" value="CheY-like"/>
    <property type="match status" value="1"/>
</dbReference>
<gene>
    <name evidence="17" type="ORF">KMW28_26605</name>
</gene>
<dbReference type="InterPro" id="IPR011047">
    <property type="entry name" value="Quinoprotein_ADH-like_sf"/>
</dbReference>
<keyword evidence="4" id="KW-0808">Transferase</keyword>
<feature type="domain" description="HTH araC/xylS-type" evidence="14">
    <location>
        <begin position="1236"/>
        <end position="1335"/>
    </location>
</feature>
<dbReference type="GO" id="GO:0005524">
    <property type="term" value="F:ATP binding"/>
    <property type="evidence" value="ECO:0007669"/>
    <property type="project" value="UniProtKB-KW"/>
</dbReference>
<evidence type="ECO:0000256" key="2">
    <source>
        <dbReference type="ARBA" id="ARBA00012438"/>
    </source>
</evidence>
<keyword evidence="8" id="KW-0902">Two-component regulatory system</keyword>
<dbReference type="GO" id="GO:0003700">
    <property type="term" value="F:DNA-binding transcription factor activity"/>
    <property type="evidence" value="ECO:0007669"/>
    <property type="project" value="InterPro"/>
</dbReference>
<dbReference type="CDD" id="cd17574">
    <property type="entry name" value="REC_OmpR"/>
    <property type="match status" value="1"/>
</dbReference>
<evidence type="ECO:0000259" key="14">
    <source>
        <dbReference type="PROSITE" id="PS01124"/>
    </source>
</evidence>
<dbReference type="Gene3D" id="2.130.10.10">
    <property type="entry name" value="YVTN repeat-like/Quinoprotein amine dehydrogenase"/>
    <property type="match status" value="2"/>
</dbReference>
<dbReference type="InterPro" id="IPR003661">
    <property type="entry name" value="HisK_dim/P_dom"/>
</dbReference>